<sequence>MTYRIHLFGASGSGTTTLGQALAERLAIAHFDSDNFYWHSTEKPFSSRRTRDERIQLLQEQVAGLENWVLSGSLCGWGDPITCEFTHAIFVRLDPQIRLQRLLAREFQRYGEQIFEGGARYDETQTFLAWAAGYDEGGHGTRSLRRHESWIKTLSCPVIQLDSTGCSVEELVEQVLERLDKYGRQNAGKEGHIHSV</sequence>
<proteinExistence type="predicted"/>
<dbReference type="Pfam" id="PF13238">
    <property type="entry name" value="AAA_18"/>
    <property type="match status" value="1"/>
</dbReference>
<dbReference type="Proteomes" id="UP000337909">
    <property type="component" value="Unassembled WGS sequence"/>
</dbReference>
<dbReference type="OrthoDB" id="5508973at2"/>
<evidence type="ECO:0008006" key="3">
    <source>
        <dbReference type="Google" id="ProtNLM"/>
    </source>
</evidence>
<dbReference type="InterPro" id="IPR052922">
    <property type="entry name" value="Cytidylate_Kinase-2"/>
</dbReference>
<dbReference type="SUPFAM" id="SSF52540">
    <property type="entry name" value="P-loop containing nucleoside triphosphate hydrolases"/>
    <property type="match status" value="1"/>
</dbReference>
<dbReference type="PANTHER" id="PTHR37816:SF2">
    <property type="entry name" value="DNA TOPOLOGY MODULATION PROTEIN FLAR-RELATED PROTEIN"/>
    <property type="match status" value="1"/>
</dbReference>
<dbReference type="InterPro" id="IPR027417">
    <property type="entry name" value="P-loop_NTPase"/>
</dbReference>
<reference evidence="1 2" key="1">
    <citation type="submission" date="2019-09" db="EMBL/GenBank/DDBJ databases">
        <authorList>
            <person name="Chandra G."/>
            <person name="Truman W A."/>
        </authorList>
    </citation>
    <scope>NUCLEOTIDE SEQUENCE [LARGE SCALE GENOMIC DNA]</scope>
    <source>
        <strain evidence="1">PS691</strain>
    </source>
</reference>
<dbReference type="NCBIfam" id="NF004861">
    <property type="entry name" value="PRK06217.1"/>
    <property type="match status" value="1"/>
</dbReference>
<evidence type="ECO:0000313" key="2">
    <source>
        <dbReference type="Proteomes" id="UP000337909"/>
    </source>
</evidence>
<organism evidence="1 2">
    <name type="scientific">Pseudomonas fluorescens</name>
    <dbReference type="NCBI Taxonomy" id="294"/>
    <lineage>
        <taxon>Bacteria</taxon>
        <taxon>Pseudomonadati</taxon>
        <taxon>Pseudomonadota</taxon>
        <taxon>Gammaproteobacteria</taxon>
        <taxon>Pseudomonadales</taxon>
        <taxon>Pseudomonadaceae</taxon>
        <taxon>Pseudomonas</taxon>
    </lineage>
</organism>
<name>A0A5E7F7C7_PSEFL</name>
<dbReference type="RefSeq" id="WP_150644943.1">
    <property type="nucleotide sequence ID" value="NZ_CABVHQ010000078.1"/>
</dbReference>
<evidence type="ECO:0000313" key="1">
    <source>
        <dbReference type="EMBL" id="VVO33493.1"/>
    </source>
</evidence>
<dbReference type="PANTHER" id="PTHR37816">
    <property type="entry name" value="YALI0E33011P"/>
    <property type="match status" value="1"/>
</dbReference>
<dbReference type="EMBL" id="CABVHQ010000078">
    <property type="protein sequence ID" value="VVO33493.1"/>
    <property type="molecule type" value="Genomic_DNA"/>
</dbReference>
<gene>
    <name evidence="1" type="ORF">PS691_05133</name>
</gene>
<dbReference type="AlphaFoldDB" id="A0A5E7F7C7"/>
<dbReference type="Gene3D" id="3.40.50.300">
    <property type="entry name" value="P-loop containing nucleotide triphosphate hydrolases"/>
    <property type="match status" value="1"/>
</dbReference>
<accession>A0A5E7F7C7</accession>
<protein>
    <recommendedName>
        <fullName evidence="3">Adenylate kinase</fullName>
    </recommendedName>
</protein>